<keyword evidence="3" id="KW-1185">Reference proteome</keyword>
<evidence type="ECO:0000313" key="3">
    <source>
        <dbReference type="Proteomes" id="UP000825935"/>
    </source>
</evidence>
<dbReference type="EMBL" id="CM035410">
    <property type="protein sequence ID" value="KAH7436495.1"/>
    <property type="molecule type" value="Genomic_DNA"/>
</dbReference>
<keyword evidence="1" id="KW-0472">Membrane</keyword>
<sequence length="63" mass="6934">MGAAQRAARSIFSFIPPNIRPQTTDLSAGVFWGGTVVLGAFWLIQPFDWVKEQFSKSEETASS</sequence>
<reference evidence="2" key="1">
    <citation type="submission" date="2021-08" db="EMBL/GenBank/DDBJ databases">
        <title>WGS assembly of Ceratopteris richardii.</title>
        <authorList>
            <person name="Marchant D.B."/>
            <person name="Chen G."/>
            <person name="Jenkins J."/>
            <person name="Shu S."/>
            <person name="Leebens-Mack J."/>
            <person name="Grimwood J."/>
            <person name="Schmutz J."/>
            <person name="Soltis P."/>
            <person name="Soltis D."/>
            <person name="Chen Z.-H."/>
        </authorList>
    </citation>
    <scope>NUCLEOTIDE SEQUENCE</scope>
    <source>
        <strain evidence="2">Whitten #5841</strain>
        <tissue evidence="2">Leaf</tissue>
    </source>
</reference>
<feature type="transmembrane region" description="Helical" evidence="1">
    <location>
        <begin position="26"/>
        <end position="44"/>
    </location>
</feature>
<dbReference type="OMA" id="RPQPTDI"/>
<accession>A0A8T2USD0</accession>
<comment type="caution">
    <text evidence="2">The sequence shown here is derived from an EMBL/GenBank/DDBJ whole genome shotgun (WGS) entry which is preliminary data.</text>
</comment>
<gene>
    <name evidence="2" type="ORF">KP509_05G022500</name>
</gene>
<keyword evidence="1" id="KW-1133">Transmembrane helix</keyword>
<dbReference type="AlphaFoldDB" id="A0A8T2USD0"/>
<evidence type="ECO:0000256" key="1">
    <source>
        <dbReference type="SAM" id="Phobius"/>
    </source>
</evidence>
<keyword evidence="1" id="KW-0812">Transmembrane</keyword>
<name>A0A8T2USD0_CERRI</name>
<dbReference type="OrthoDB" id="97at2759"/>
<evidence type="ECO:0000313" key="2">
    <source>
        <dbReference type="EMBL" id="KAH7436495.1"/>
    </source>
</evidence>
<dbReference type="Proteomes" id="UP000825935">
    <property type="component" value="Chromosome 5"/>
</dbReference>
<proteinExistence type="predicted"/>
<organism evidence="2 3">
    <name type="scientific">Ceratopteris richardii</name>
    <name type="common">Triangle waterfern</name>
    <dbReference type="NCBI Taxonomy" id="49495"/>
    <lineage>
        <taxon>Eukaryota</taxon>
        <taxon>Viridiplantae</taxon>
        <taxon>Streptophyta</taxon>
        <taxon>Embryophyta</taxon>
        <taxon>Tracheophyta</taxon>
        <taxon>Polypodiopsida</taxon>
        <taxon>Polypodiidae</taxon>
        <taxon>Polypodiales</taxon>
        <taxon>Pteridineae</taxon>
        <taxon>Pteridaceae</taxon>
        <taxon>Parkerioideae</taxon>
        <taxon>Ceratopteris</taxon>
    </lineage>
</organism>
<protein>
    <submittedName>
        <fullName evidence="2">Uncharacterized protein</fullName>
    </submittedName>
</protein>